<feature type="transmembrane region" description="Helical" evidence="1">
    <location>
        <begin position="326"/>
        <end position="347"/>
    </location>
</feature>
<feature type="transmembrane region" description="Helical" evidence="1">
    <location>
        <begin position="20"/>
        <end position="43"/>
    </location>
</feature>
<dbReference type="STRING" id="1317117.ATO7_04660"/>
<proteinExistence type="predicted"/>
<keyword evidence="3" id="KW-0808">Transferase</keyword>
<keyword evidence="1" id="KW-0472">Membrane</keyword>
<comment type="caution">
    <text evidence="3">The sequence shown here is derived from an EMBL/GenBank/DDBJ whole genome shotgun (WGS) entry which is preliminary data.</text>
</comment>
<keyword evidence="3" id="KW-0012">Acyltransferase</keyword>
<feature type="transmembrane region" description="Helical" evidence="1">
    <location>
        <begin position="179"/>
        <end position="198"/>
    </location>
</feature>
<evidence type="ECO:0000256" key="1">
    <source>
        <dbReference type="SAM" id="Phobius"/>
    </source>
</evidence>
<reference evidence="3 4" key="1">
    <citation type="submission" date="2013-04" db="EMBL/GenBank/DDBJ databases">
        <title>Oceanococcus atlanticus 22II-S10r2 Genome Sequencing.</title>
        <authorList>
            <person name="Lai Q."/>
            <person name="Li G."/>
            <person name="Shao Z."/>
        </authorList>
    </citation>
    <scope>NUCLEOTIDE SEQUENCE [LARGE SCALE GENOMIC DNA]</scope>
    <source>
        <strain evidence="3 4">22II-S10r2</strain>
    </source>
</reference>
<dbReference type="EMBL" id="AQQV01000001">
    <property type="protein sequence ID" value="ORE89141.1"/>
    <property type="molecule type" value="Genomic_DNA"/>
</dbReference>
<evidence type="ECO:0000259" key="2">
    <source>
        <dbReference type="Pfam" id="PF01757"/>
    </source>
</evidence>
<evidence type="ECO:0000313" key="4">
    <source>
        <dbReference type="Proteomes" id="UP000192342"/>
    </source>
</evidence>
<feature type="transmembrane region" description="Helical" evidence="1">
    <location>
        <begin position="64"/>
        <end position="82"/>
    </location>
</feature>
<feature type="transmembrane region" description="Helical" evidence="1">
    <location>
        <begin position="118"/>
        <end position="139"/>
    </location>
</feature>
<dbReference type="AlphaFoldDB" id="A0A1Y1SIL1"/>
<dbReference type="Proteomes" id="UP000192342">
    <property type="component" value="Unassembled WGS sequence"/>
</dbReference>
<keyword evidence="1" id="KW-1133">Transmembrane helix</keyword>
<organism evidence="3 4">
    <name type="scientific">Oceanococcus atlanticus</name>
    <dbReference type="NCBI Taxonomy" id="1317117"/>
    <lineage>
        <taxon>Bacteria</taxon>
        <taxon>Pseudomonadati</taxon>
        <taxon>Pseudomonadota</taxon>
        <taxon>Gammaproteobacteria</taxon>
        <taxon>Chromatiales</taxon>
        <taxon>Oceanococcaceae</taxon>
        <taxon>Oceanococcus</taxon>
    </lineage>
</organism>
<feature type="transmembrane region" description="Helical" evidence="1">
    <location>
        <begin position="294"/>
        <end position="314"/>
    </location>
</feature>
<feature type="transmembrane region" description="Helical" evidence="1">
    <location>
        <begin position="253"/>
        <end position="273"/>
    </location>
</feature>
<protein>
    <submittedName>
        <fullName evidence="3">Acyltransferase 3</fullName>
    </submittedName>
</protein>
<keyword evidence="1" id="KW-0812">Transmembrane</keyword>
<feature type="domain" description="Acyltransferase 3" evidence="2">
    <location>
        <begin position="1"/>
        <end position="343"/>
    </location>
</feature>
<evidence type="ECO:0000313" key="3">
    <source>
        <dbReference type="EMBL" id="ORE89141.1"/>
    </source>
</evidence>
<feature type="transmembrane region" description="Helical" evidence="1">
    <location>
        <begin position="146"/>
        <end position="167"/>
    </location>
</feature>
<dbReference type="InterPro" id="IPR002656">
    <property type="entry name" value="Acyl_transf_3_dom"/>
</dbReference>
<sequence>MDGLRGIALLMVVIAHLYLLNIGWVGMQSFFVLSGFLITRVLLMDRDRAPTFGSYLKRFYIRRLWRILPLYYGYLAVMLVITEMNEPQREHLLYGFAYLYNFFTLRADRVHSFQFDHLWSMSVEEQFYLVWPFVLYWFSAVNLRRLLIGLVGLSVVLRALTWLNWPFDIAPDAQPWRPLAMYVLTWSYLDAFAIGALINFTTLSPRPVHLLLYAAAAFVLGVAVNGIGIMPMFEGGPYLSLGWPLYMPHGWQAIWGYTVVNLFLFLLICMIINHDQTRRLFSNRVLDYLGKRSYPCYLLHYPVLAVFLPLLPTLNDLTGHRILGTLLLALVYLPVIILLADLCHRLIELPSIKYGRRFAPRMPNTAGVGESAEKANPLSTGEK</sequence>
<dbReference type="PANTHER" id="PTHR23028">
    <property type="entry name" value="ACETYLTRANSFERASE"/>
    <property type="match status" value="1"/>
</dbReference>
<gene>
    <name evidence="3" type="ORF">ATO7_04660</name>
</gene>
<accession>A0A1Y1SIL1</accession>
<keyword evidence="4" id="KW-1185">Reference proteome</keyword>
<dbReference type="GO" id="GO:0016020">
    <property type="term" value="C:membrane"/>
    <property type="evidence" value="ECO:0007669"/>
    <property type="project" value="TreeGrafter"/>
</dbReference>
<dbReference type="GO" id="GO:0000271">
    <property type="term" value="P:polysaccharide biosynthetic process"/>
    <property type="evidence" value="ECO:0007669"/>
    <property type="project" value="TreeGrafter"/>
</dbReference>
<name>A0A1Y1SIL1_9GAMM</name>
<feature type="transmembrane region" description="Helical" evidence="1">
    <location>
        <begin position="210"/>
        <end position="233"/>
    </location>
</feature>
<dbReference type="PANTHER" id="PTHR23028:SF53">
    <property type="entry name" value="ACYL_TRANSF_3 DOMAIN-CONTAINING PROTEIN"/>
    <property type="match status" value="1"/>
</dbReference>
<dbReference type="Pfam" id="PF01757">
    <property type="entry name" value="Acyl_transf_3"/>
    <property type="match status" value="1"/>
</dbReference>
<dbReference type="InterPro" id="IPR050879">
    <property type="entry name" value="Acyltransferase_3"/>
</dbReference>
<dbReference type="GO" id="GO:0016747">
    <property type="term" value="F:acyltransferase activity, transferring groups other than amino-acyl groups"/>
    <property type="evidence" value="ECO:0007669"/>
    <property type="project" value="InterPro"/>
</dbReference>